<dbReference type="Proteomes" id="UP000217250">
    <property type="component" value="Chromosome"/>
</dbReference>
<proteinExistence type="predicted"/>
<sequence length="441" mass="53791">MKHLLIPFLFITTVIVAQNTANKVEKYKIDSDLAYPFEKPLLGKVKKVHTAHYSTVVTVLKDTIKREHFVENYTYGFDERGNEIEFIKYDKEGNIWNKEIKKYNEKDRLLYSKETKILGEDETYIEENSYSYNDKGFLIEEKSYEEDPDTGISHRRELYKYNNDQKLIENSYYSNDSLKRQVLYWYDNKGNLLRKLFYLDNKPYTDTKFEYNHIGNLIKKTENYIKTDYKHVKQYEYDAKNRLILFTKEDDDTKEIILKIIYKDDLLIEIYDNRDDEEVHIFYSYKNKKLINKVISKSFFNGCYYDYIKEKILYDEKGRIKKSFDYKQNKIKKTYTYYYDNKDRVIKTELLYTGDKKEYWIDNYDTIGNLIETIYKNDDYRDKDSYTYDNNNNLLSKITYKGNKAIEKTFYTYDKYQNIIKIEKYNNGKNYIYERTFTYYE</sequence>
<dbReference type="AlphaFoldDB" id="A0A250FQ28"/>
<accession>A0A250FQ28</accession>
<evidence type="ECO:0000313" key="1">
    <source>
        <dbReference type="EMBL" id="ATA86168.1"/>
    </source>
</evidence>
<dbReference type="RefSeq" id="WP_095909582.1">
    <property type="nucleotide sequence ID" value="NZ_CP022386.1"/>
</dbReference>
<dbReference type="OrthoDB" id="6225685at2"/>
<organism evidence="1 2">
    <name type="scientific">Capnocytophaga gingivalis</name>
    <dbReference type="NCBI Taxonomy" id="1017"/>
    <lineage>
        <taxon>Bacteria</taxon>
        <taxon>Pseudomonadati</taxon>
        <taxon>Bacteroidota</taxon>
        <taxon>Flavobacteriia</taxon>
        <taxon>Flavobacteriales</taxon>
        <taxon>Flavobacteriaceae</taxon>
        <taxon>Capnocytophaga</taxon>
    </lineage>
</organism>
<gene>
    <name evidence="1" type="ORF">CGC50_02765</name>
</gene>
<name>A0A250FQ28_9FLAO</name>
<dbReference type="KEGG" id="cgh:CGC50_02765"/>
<protein>
    <submittedName>
        <fullName evidence="1">ATPase</fullName>
    </submittedName>
</protein>
<dbReference type="EMBL" id="CP022386">
    <property type="protein sequence ID" value="ATA86168.1"/>
    <property type="molecule type" value="Genomic_DNA"/>
</dbReference>
<evidence type="ECO:0000313" key="2">
    <source>
        <dbReference type="Proteomes" id="UP000217250"/>
    </source>
</evidence>
<reference evidence="2" key="1">
    <citation type="submission" date="2017-06" db="EMBL/GenBank/DDBJ databases">
        <title>Capnocytophaga spp. assemblies.</title>
        <authorList>
            <person name="Gulvik C.A."/>
        </authorList>
    </citation>
    <scope>NUCLEOTIDE SEQUENCE [LARGE SCALE GENOMIC DNA]</scope>
    <source>
        <strain evidence="2">H1496</strain>
    </source>
</reference>
<dbReference type="Gene3D" id="2.180.10.10">
    <property type="entry name" value="RHS repeat-associated core"/>
    <property type="match status" value="2"/>
</dbReference>
<dbReference type="GeneID" id="84807480"/>